<name>A0A1I2PGA4_9EURY</name>
<dbReference type="InterPro" id="IPR031803">
    <property type="entry name" value="BAT_GAF/HTH-assoc"/>
</dbReference>
<dbReference type="InterPro" id="IPR003018">
    <property type="entry name" value="GAF"/>
</dbReference>
<dbReference type="InterPro" id="IPR011006">
    <property type="entry name" value="CheY-like_superfamily"/>
</dbReference>
<dbReference type="AlphaFoldDB" id="A0A1I2PGA4"/>
<reference evidence="9" key="1">
    <citation type="submission" date="2016-10" db="EMBL/GenBank/DDBJ databases">
        <authorList>
            <person name="Varghese N."/>
            <person name="Submissions S."/>
        </authorList>
    </citation>
    <scope>NUCLEOTIDE SEQUENCE [LARGE SCALE GENOMIC DNA]</scope>
    <source>
        <strain evidence="9">CGMCC 1.7739</strain>
    </source>
</reference>
<evidence type="ECO:0000256" key="1">
    <source>
        <dbReference type="ARBA" id="ARBA00022679"/>
    </source>
</evidence>
<dbReference type="SMART" id="SM00065">
    <property type="entry name" value="GAF"/>
    <property type="match status" value="1"/>
</dbReference>
<protein>
    <submittedName>
        <fullName evidence="8">GAF domain-containing protein</fullName>
    </submittedName>
</protein>
<evidence type="ECO:0000256" key="3">
    <source>
        <dbReference type="ARBA" id="ARBA00023015"/>
    </source>
</evidence>
<dbReference type="SUPFAM" id="SSF52172">
    <property type="entry name" value="CheY-like"/>
    <property type="match status" value="1"/>
</dbReference>
<evidence type="ECO:0000313" key="8">
    <source>
        <dbReference type="EMBL" id="SFG12676.1"/>
    </source>
</evidence>
<keyword evidence="1" id="KW-0808">Transferase</keyword>
<dbReference type="Proteomes" id="UP000198876">
    <property type="component" value="Unassembled WGS sequence"/>
</dbReference>
<dbReference type="SMART" id="SM00448">
    <property type="entry name" value="REC"/>
    <property type="match status" value="1"/>
</dbReference>
<dbReference type="Pfam" id="PF04967">
    <property type="entry name" value="HTH_10"/>
    <property type="match status" value="1"/>
</dbReference>
<accession>A0A1I2PGA4</accession>
<dbReference type="Pfam" id="PF00072">
    <property type="entry name" value="Response_reg"/>
    <property type="match status" value="1"/>
</dbReference>
<feature type="modified residue" description="4-aspartylphosphate" evidence="5">
    <location>
        <position position="73"/>
    </location>
</feature>
<keyword evidence="9" id="KW-1185">Reference proteome</keyword>
<dbReference type="InterPro" id="IPR029016">
    <property type="entry name" value="GAF-like_dom_sf"/>
</dbReference>
<dbReference type="STRING" id="553467.SAMN04488063_1504"/>
<dbReference type="GO" id="GO:0016301">
    <property type="term" value="F:kinase activity"/>
    <property type="evidence" value="ECO:0007669"/>
    <property type="project" value="UniProtKB-KW"/>
</dbReference>
<dbReference type="Gene3D" id="3.30.450.40">
    <property type="match status" value="1"/>
</dbReference>
<dbReference type="PANTHER" id="PTHR34236">
    <property type="entry name" value="DIMETHYL SULFOXIDE REDUCTASE TRANSCRIPTIONAL ACTIVATOR"/>
    <property type="match status" value="1"/>
</dbReference>
<keyword evidence="4" id="KW-0804">Transcription</keyword>
<dbReference type="Gene3D" id="1.10.10.10">
    <property type="entry name" value="Winged helix-like DNA-binding domain superfamily/Winged helix DNA-binding domain"/>
    <property type="match status" value="1"/>
</dbReference>
<gene>
    <name evidence="8" type="ORF">SAMN04488063_1504</name>
</gene>
<evidence type="ECO:0000256" key="6">
    <source>
        <dbReference type="SAM" id="MobiDB-lite"/>
    </source>
</evidence>
<organism evidence="8 9">
    <name type="scientific">Halopelagius inordinatus</name>
    <dbReference type="NCBI Taxonomy" id="553467"/>
    <lineage>
        <taxon>Archaea</taxon>
        <taxon>Methanobacteriati</taxon>
        <taxon>Methanobacteriota</taxon>
        <taxon>Stenosarchaea group</taxon>
        <taxon>Halobacteria</taxon>
        <taxon>Halobacteriales</taxon>
        <taxon>Haloferacaceae</taxon>
    </lineage>
</organism>
<dbReference type="InterPro" id="IPR007050">
    <property type="entry name" value="HTH_bacterioopsin"/>
</dbReference>
<evidence type="ECO:0000313" key="9">
    <source>
        <dbReference type="Proteomes" id="UP000198876"/>
    </source>
</evidence>
<dbReference type="Pfam" id="PF08663">
    <property type="entry name" value="HalX"/>
    <property type="match status" value="1"/>
</dbReference>
<keyword evidence="3" id="KW-0805">Transcription regulation</keyword>
<sequence length="604" mass="67568">MEWLPYPMSTKRSPSREREDKSAAPVVLVVDDDEDLADTCEYWLRDDYDVRVAYGGQEALDAADETVDVVLLDRRMPTVSGDDVLERLEKRGLDCRIAMMTAVEPDTDIVEMEFDDYLVKPVTKTDVRETVEELLVRSDFEEEVQRFFALESAESVLESRDREELRDPDTLESLHAHVESLRSEREDEIELRQRQLDHLHHVNNLLREVDRAIVDATTREEIAETVCLSVANEESYLGAWIARYNRAIDDVDARATAGVDAARLSDRSDAVRSLIRDAVESEEVRIVERLADDHRDAAFPMRDPGEAATAVAAIVVPLVYRETTYGALVVYADGPSEFFEERVEVFEQLGRSIGNGISAAESKRLLYSDTAVELEFEHTDDGDLFVELSRRLGGTLTLKGFAPEANGSVSCYVAAAGVDGETVLEEATKHAAVERARIVSQSDDETLLEWELTGSTLLATFVEFGADVKTLSVTDGEGTVVTTVSPDADLRALIDSVERSFGDVSVVAKREVERSVQSTESFRRELENRLTDRQRDVLETAFVSDYFEWPRGSTAEEVAASLGISAPTFHEHLRSGERKLIEAFFEETNLETGDGRTQSRAEND</sequence>
<keyword evidence="2" id="KW-0418">Kinase</keyword>
<evidence type="ECO:0000256" key="4">
    <source>
        <dbReference type="ARBA" id="ARBA00023163"/>
    </source>
</evidence>
<dbReference type="PANTHER" id="PTHR34236:SF1">
    <property type="entry name" value="DIMETHYL SULFOXIDE REDUCTASE TRANSCRIPTIONAL ACTIVATOR"/>
    <property type="match status" value="1"/>
</dbReference>
<dbReference type="InterPro" id="IPR013971">
    <property type="entry name" value="HalX_domain"/>
</dbReference>
<dbReference type="PROSITE" id="PS50110">
    <property type="entry name" value="RESPONSE_REGULATORY"/>
    <property type="match status" value="1"/>
</dbReference>
<dbReference type="InterPro" id="IPR001789">
    <property type="entry name" value="Sig_transdc_resp-reg_receiver"/>
</dbReference>
<evidence type="ECO:0000256" key="5">
    <source>
        <dbReference type="PROSITE-ProRule" id="PRU00169"/>
    </source>
</evidence>
<dbReference type="Pfam" id="PF13185">
    <property type="entry name" value="GAF_2"/>
    <property type="match status" value="1"/>
</dbReference>
<dbReference type="InterPro" id="IPR036388">
    <property type="entry name" value="WH-like_DNA-bd_sf"/>
</dbReference>
<evidence type="ECO:0000259" key="7">
    <source>
        <dbReference type="PROSITE" id="PS50110"/>
    </source>
</evidence>
<dbReference type="EMBL" id="FOOQ01000001">
    <property type="protein sequence ID" value="SFG12676.1"/>
    <property type="molecule type" value="Genomic_DNA"/>
</dbReference>
<feature type="domain" description="Response regulatory" evidence="7">
    <location>
        <begin position="26"/>
        <end position="135"/>
    </location>
</feature>
<dbReference type="GO" id="GO:0000160">
    <property type="term" value="P:phosphorelay signal transduction system"/>
    <property type="evidence" value="ECO:0007669"/>
    <property type="project" value="InterPro"/>
</dbReference>
<proteinExistence type="predicted"/>
<dbReference type="SUPFAM" id="SSF55781">
    <property type="entry name" value="GAF domain-like"/>
    <property type="match status" value="1"/>
</dbReference>
<keyword evidence="5" id="KW-0597">Phosphoprotein</keyword>
<dbReference type="Gene3D" id="3.40.50.2300">
    <property type="match status" value="1"/>
</dbReference>
<evidence type="ECO:0000256" key="2">
    <source>
        <dbReference type="ARBA" id="ARBA00022777"/>
    </source>
</evidence>
<feature type="region of interest" description="Disordered" evidence="6">
    <location>
        <begin position="1"/>
        <end position="23"/>
    </location>
</feature>
<dbReference type="Pfam" id="PF15915">
    <property type="entry name" value="BAT"/>
    <property type="match status" value="1"/>
</dbReference>